<evidence type="ECO:0000313" key="2">
    <source>
        <dbReference type="Proteomes" id="UP000316280"/>
    </source>
</evidence>
<dbReference type="EMBL" id="SFBR01000113">
    <property type="protein sequence ID" value="TRT85303.1"/>
    <property type="molecule type" value="Genomic_DNA"/>
</dbReference>
<gene>
    <name evidence="1" type="ORF">EWV63_13585</name>
</gene>
<protein>
    <submittedName>
        <fullName evidence="1">Uncharacterized protein</fullName>
    </submittedName>
</protein>
<evidence type="ECO:0000313" key="1">
    <source>
        <dbReference type="EMBL" id="TRT85303.1"/>
    </source>
</evidence>
<comment type="caution">
    <text evidence="1">The sequence shown here is derived from an EMBL/GenBank/DDBJ whole genome shotgun (WGS) entry which is preliminary data.</text>
</comment>
<dbReference type="Proteomes" id="UP000316280">
    <property type="component" value="Unassembled WGS sequence"/>
</dbReference>
<proteinExistence type="predicted"/>
<reference evidence="1 2" key="1">
    <citation type="submission" date="2019-01" db="EMBL/GenBank/DDBJ databases">
        <title>Coherence of Microcystis species and biogeography revealed through population genomics.</title>
        <authorList>
            <person name="Perez-Carrascal O.M."/>
            <person name="Terrat Y."/>
            <person name="Giani A."/>
            <person name="Fortin N."/>
            <person name="Tromas N."/>
            <person name="Shapiro B.J."/>
        </authorList>
    </citation>
    <scope>NUCLEOTIDE SEQUENCE [LARGE SCALE GENOMIC DNA]</scope>
    <source>
        <strain evidence="1">Ma_OC_H_19870700_S124</strain>
    </source>
</reference>
<accession>A0A552AIM5</accession>
<sequence>MQKSLVLMPNRIATFLGIFASLFYVSIVEASPSGIGNIEADFVDSDRLVINYTVQGNGSGTADFSCRVVSPMGRTFNQEKKSTYWDNGSASAQFVFINLQERGDYSVKCEWKPYRAGVAYYKIPR</sequence>
<organism evidence="1 2">
    <name type="scientific">Microcystis aeruginosa Ma_OC_H_19870700_S124</name>
    <dbReference type="NCBI Taxonomy" id="2486262"/>
    <lineage>
        <taxon>Bacteria</taxon>
        <taxon>Bacillati</taxon>
        <taxon>Cyanobacteriota</taxon>
        <taxon>Cyanophyceae</taxon>
        <taxon>Oscillatoriophycideae</taxon>
        <taxon>Chroococcales</taxon>
        <taxon>Microcystaceae</taxon>
        <taxon>Microcystis</taxon>
    </lineage>
</organism>
<dbReference type="AlphaFoldDB" id="A0A552AIM5"/>
<name>A0A552AIM5_MICAE</name>